<evidence type="ECO:0000256" key="6">
    <source>
        <dbReference type="ARBA" id="ARBA00023136"/>
    </source>
</evidence>
<evidence type="ECO:0000256" key="8">
    <source>
        <dbReference type="PROSITE-ProRule" id="PRU01360"/>
    </source>
</evidence>
<dbReference type="InterPro" id="IPR000531">
    <property type="entry name" value="Beta-barrel_TonB"/>
</dbReference>
<evidence type="ECO:0000256" key="1">
    <source>
        <dbReference type="ARBA" id="ARBA00004571"/>
    </source>
</evidence>
<dbReference type="InterPro" id="IPR036942">
    <property type="entry name" value="Beta-barrel_TonB_sf"/>
</dbReference>
<dbReference type="PATRIC" id="fig|1736674.3.peg.1261"/>
<evidence type="ECO:0000259" key="11">
    <source>
        <dbReference type="Pfam" id="PF07715"/>
    </source>
</evidence>
<organism evidence="12 13">
    <name type="scientific">Pseudalgibacter alginicilyticus</name>
    <dbReference type="NCBI Taxonomy" id="1736674"/>
    <lineage>
        <taxon>Bacteria</taxon>
        <taxon>Pseudomonadati</taxon>
        <taxon>Bacteroidota</taxon>
        <taxon>Flavobacteriia</taxon>
        <taxon>Flavobacteriales</taxon>
        <taxon>Flavobacteriaceae</taxon>
        <taxon>Pseudalgibacter</taxon>
    </lineage>
</organism>
<dbReference type="PROSITE" id="PS00018">
    <property type="entry name" value="EF_HAND_1"/>
    <property type="match status" value="1"/>
</dbReference>
<dbReference type="InterPro" id="IPR018247">
    <property type="entry name" value="EF_Hand_1_Ca_BS"/>
</dbReference>
<dbReference type="STRING" id="1736674.APS56_06175"/>
<dbReference type="Gene3D" id="2.170.130.10">
    <property type="entry name" value="TonB-dependent receptor, plug domain"/>
    <property type="match status" value="1"/>
</dbReference>
<keyword evidence="2 8" id="KW-0813">Transport</keyword>
<dbReference type="InterPro" id="IPR012910">
    <property type="entry name" value="Plug_dom"/>
</dbReference>
<evidence type="ECO:0000256" key="5">
    <source>
        <dbReference type="ARBA" id="ARBA00023077"/>
    </source>
</evidence>
<proteinExistence type="inferred from homology"/>
<dbReference type="InterPro" id="IPR039426">
    <property type="entry name" value="TonB-dep_rcpt-like"/>
</dbReference>
<evidence type="ECO:0008006" key="14">
    <source>
        <dbReference type="Google" id="ProtNLM"/>
    </source>
</evidence>
<evidence type="ECO:0000256" key="4">
    <source>
        <dbReference type="ARBA" id="ARBA00022692"/>
    </source>
</evidence>
<dbReference type="Gene3D" id="2.60.40.1120">
    <property type="entry name" value="Carboxypeptidase-like, regulatory domain"/>
    <property type="match status" value="1"/>
</dbReference>
<dbReference type="Pfam" id="PF13715">
    <property type="entry name" value="CarbopepD_reg_2"/>
    <property type="match status" value="1"/>
</dbReference>
<keyword evidence="7 8" id="KW-0998">Cell outer membrane</keyword>
<dbReference type="Proteomes" id="UP000057981">
    <property type="component" value="Chromosome"/>
</dbReference>
<keyword evidence="13" id="KW-1185">Reference proteome</keyword>
<evidence type="ECO:0000256" key="2">
    <source>
        <dbReference type="ARBA" id="ARBA00022448"/>
    </source>
</evidence>
<keyword evidence="5 9" id="KW-0798">TonB box</keyword>
<evidence type="ECO:0000259" key="10">
    <source>
        <dbReference type="Pfam" id="PF00593"/>
    </source>
</evidence>
<evidence type="ECO:0000313" key="12">
    <source>
        <dbReference type="EMBL" id="ALJ04737.1"/>
    </source>
</evidence>
<evidence type="ECO:0000256" key="7">
    <source>
        <dbReference type="ARBA" id="ARBA00023237"/>
    </source>
</evidence>
<dbReference type="EMBL" id="CP012898">
    <property type="protein sequence ID" value="ALJ04737.1"/>
    <property type="molecule type" value="Genomic_DNA"/>
</dbReference>
<dbReference type="Gene3D" id="2.40.170.20">
    <property type="entry name" value="TonB-dependent receptor, beta-barrel domain"/>
    <property type="match status" value="1"/>
</dbReference>
<reference evidence="12 13" key="1">
    <citation type="submission" date="2015-10" db="EMBL/GenBank/DDBJ databases">
        <authorList>
            <person name="Gilbert D.G."/>
        </authorList>
    </citation>
    <scope>NUCLEOTIDE SEQUENCE [LARGE SCALE GENOMIC DNA]</scope>
    <source>
        <strain evidence="13">HZ-22</strain>
    </source>
</reference>
<sequence>MSAQSQSTIITGVVVSESDGQPLTGATIAEKDKNNRIINGVVADFNGNYSLKVSNPNNTITFSYVGFVTKQLVPGNQTQFNIALKEDISELEAIVIRGRKKVFTGDFEMDKRRIATAMETIDMEDISETVSTGLVDQLQGRLSGVDIVANSGEPGAGMSIRIRGTSSLNASSEPLIVINGVPFETEIDALFDFGSADEQQYAALIGVSPNDIEEISVLKDAAATAQYGSRAANGVLLIKTKRGAKGKARFSYSYRGSVGWQPDGMPMLNGDQYSTLIKEELTAVDITLPQPQIEFDPTYELYNLYNKNVDWVDEITQLGYTHENFLGVSGGGEKSAYRVSVSYKNQQGTTIGSALKTFTTRTILDYNISNKISISTELAYTHGSLDKSYSGIRGLALRKMPNQSIYELDEFGNPTDVYFTPVNAYQGNGSDYYNPVAMAKLSTNNTENNRITPTFRINYNPLKRLTYNAYIAFDINTDKASNFLPEAAFGAAWTNSDANQARFADAEFFVMRTENKLVWNPNLGDNHSVFASGTIQTYDKTSQGYSAITSNSPSSLIQTPIAQTRIEGSGNSLSSSFSQNRSIAYNFMFNYQFLDRYILSGGIRSEGNSRFGSSYRYGTFPSVAAKWIFSDEPFMESYDFIDELGLRASYGVNGNSPNFNYGQYNTYSTYGYDYLGESPVFPDNMELTDLRWETIIQSNFGLTYSFFDRRVSGDLEFYKKETKDLLGENTAIPSSSGFSNLPFLNLGNISNQGFELSVRTRLIETNDFSLEMNFNIARNTNLITKISEAQVVEAGDPLATGPNGYLKRIQEDNPIGSFYGYRYLGVYSTIDEVIARDENGDIIYDLNGTPKNMVFNEDSRSAFQPGDAKYEDINNDGSIDRLDVVYLGNANPLLYGGFGPTVRYKNLSLNAFFNFRYNQKVINLARMQTESMDSYDNQNTAVLRRWRFEGDVTDIPRAEFNSPVNTLASDRFLEDASFLRMKFITLKYDLPKTFIEKINFTNASFFVTGTDLLTFTKYSGPDPETGSSSDWRKLGYDTNQTPRSQQITLGVNLSF</sequence>
<dbReference type="GO" id="GO:0009279">
    <property type="term" value="C:cell outer membrane"/>
    <property type="evidence" value="ECO:0007669"/>
    <property type="project" value="UniProtKB-SubCell"/>
</dbReference>
<comment type="similarity">
    <text evidence="8 9">Belongs to the TonB-dependent receptor family.</text>
</comment>
<dbReference type="SUPFAM" id="SSF56935">
    <property type="entry name" value="Porins"/>
    <property type="match status" value="1"/>
</dbReference>
<dbReference type="AlphaFoldDB" id="A0A0P0DA92"/>
<keyword evidence="4 8" id="KW-0812">Transmembrane</keyword>
<comment type="subcellular location">
    <subcellularLocation>
        <location evidence="1 8">Cell outer membrane</location>
        <topology evidence="1 8">Multi-pass membrane protein</topology>
    </subcellularLocation>
</comment>
<keyword evidence="3 8" id="KW-1134">Transmembrane beta strand</keyword>
<dbReference type="NCBIfam" id="TIGR04056">
    <property type="entry name" value="OMP_RagA_SusC"/>
    <property type="match status" value="1"/>
</dbReference>
<protein>
    <recommendedName>
        <fullName evidence="14">SusC/RagA family TonB-linked outer membrane protein</fullName>
    </recommendedName>
</protein>
<feature type="domain" description="TonB-dependent receptor-like beta-barrel" evidence="10">
    <location>
        <begin position="405"/>
        <end position="778"/>
    </location>
</feature>
<accession>A0A0P0DA92</accession>
<dbReference type="KEGG" id="ahz:APS56_06175"/>
<gene>
    <name evidence="12" type="ORF">APS56_06175</name>
</gene>
<dbReference type="InterPro" id="IPR008969">
    <property type="entry name" value="CarboxyPept-like_regulatory"/>
</dbReference>
<dbReference type="Pfam" id="PF00593">
    <property type="entry name" value="TonB_dep_Rec_b-barrel"/>
    <property type="match status" value="1"/>
</dbReference>
<dbReference type="PROSITE" id="PS52016">
    <property type="entry name" value="TONB_DEPENDENT_REC_3"/>
    <property type="match status" value="1"/>
</dbReference>
<dbReference type="NCBIfam" id="TIGR04057">
    <property type="entry name" value="SusC_RagA_signa"/>
    <property type="match status" value="1"/>
</dbReference>
<evidence type="ECO:0000256" key="3">
    <source>
        <dbReference type="ARBA" id="ARBA00022452"/>
    </source>
</evidence>
<feature type="domain" description="TonB-dependent receptor plug" evidence="11">
    <location>
        <begin position="111"/>
        <end position="235"/>
    </location>
</feature>
<dbReference type="SUPFAM" id="SSF49464">
    <property type="entry name" value="Carboxypeptidase regulatory domain-like"/>
    <property type="match status" value="1"/>
</dbReference>
<keyword evidence="6 8" id="KW-0472">Membrane</keyword>
<name>A0A0P0DA92_9FLAO</name>
<dbReference type="Pfam" id="PF07715">
    <property type="entry name" value="Plug"/>
    <property type="match status" value="1"/>
</dbReference>
<evidence type="ECO:0000256" key="9">
    <source>
        <dbReference type="RuleBase" id="RU003357"/>
    </source>
</evidence>
<evidence type="ECO:0000313" key="13">
    <source>
        <dbReference type="Proteomes" id="UP000057981"/>
    </source>
</evidence>
<dbReference type="InterPro" id="IPR023996">
    <property type="entry name" value="TonB-dep_OMP_SusC/RagA"/>
</dbReference>
<dbReference type="InterPro" id="IPR023997">
    <property type="entry name" value="TonB-dep_OMP_SusC/RagA_CS"/>
</dbReference>
<dbReference type="InterPro" id="IPR037066">
    <property type="entry name" value="Plug_dom_sf"/>
</dbReference>